<feature type="transmembrane region" description="Helical" evidence="8">
    <location>
        <begin position="43"/>
        <end position="63"/>
    </location>
</feature>
<dbReference type="GO" id="GO:0006508">
    <property type="term" value="P:proteolysis"/>
    <property type="evidence" value="ECO:0007669"/>
    <property type="project" value="UniProtKB-KW"/>
</dbReference>
<keyword evidence="10" id="KW-1185">Reference proteome</keyword>
<dbReference type="NCBIfam" id="TIGR04178">
    <property type="entry name" value="exo_archaeo"/>
    <property type="match status" value="1"/>
</dbReference>
<evidence type="ECO:0000256" key="7">
    <source>
        <dbReference type="ARBA" id="ARBA00023136"/>
    </source>
</evidence>
<evidence type="ECO:0000256" key="2">
    <source>
        <dbReference type="ARBA" id="ARBA00022475"/>
    </source>
</evidence>
<dbReference type="Proteomes" id="UP000318288">
    <property type="component" value="Unassembled WGS sequence"/>
</dbReference>
<feature type="transmembrane region" description="Helical" evidence="8">
    <location>
        <begin position="103"/>
        <end position="125"/>
    </location>
</feature>
<dbReference type="RefSeq" id="WP_246114529.1">
    <property type="nucleotide sequence ID" value="NZ_SJPW01000004.1"/>
</dbReference>
<feature type="transmembrane region" description="Helical" evidence="8">
    <location>
        <begin position="286"/>
        <end position="302"/>
    </location>
</feature>
<keyword evidence="4 8" id="KW-0812">Transmembrane</keyword>
<sequence>MKPKKRRRAGGSVSRINLKDVAAAQPATQVLLPFESCGGVKHWVMLAIPVLLTVLYAYWPTFLWMEDAWRNEPDYSHGYLVPFLTLMLLVHRGDMFPGIRPSVSYKGISLIVLAILMRFAGRFLYMDFLDAYSLLPLIAGVVWTLLGSAALKWSLPAIGFLFFMIPLPYQAESLLSWKLQGVATSLSTVFLRVLGQPAVSEGHVIWIADQRLLVEQACSGMRIFIGVAALAYFWAVMVKRTWVDRVVLLASVIPLAVFVNAIRITVVGLLYQWVSGEQYRHGIHDWSGYLMIPTAFALLWGVKKFWENLYGPVEHLTARDFVKSTG</sequence>
<comment type="caution">
    <text evidence="9">The sequence shown here is derived from an EMBL/GenBank/DDBJ whole genome shotgun (WGS) entry which is preliminary data.</text>
</comment>
<comment type="subcellular location">
    <subcellularLocation>
        <location evidence="1">Cell membrane</location>
        <topology evidence="1">Multi-pass membrane protein</topology>
    </subcellularLocation>
</comment>
<keyword evidence="2" id="KW-1003">Cell membrane</keyword>
<protein>
    <submittedName>
        <fullName evidence="9">Transmembrane exosortase</fullName>
    </submittedName>
</protein>
<feature type="transmembrane region" description="Helical" evidence="8">
    <location>
        <begin position="214"/>
        <end position="234"/>
    </location>
</feature>
<organism evidence="9 10">
    <name type="scientific">Rubripirellula tenax</name>
    <dbReference type="NCBI Taxonomy" id="2528015"/>
    <lineage>
        <taxon>Bacteria</taxon>
        <taxon>Pseudomonadati</taxon>
        <taxon>Planctomycetota</taxon>
        <taxon>Planctomycetia</taxon>
        <taxon>Pirellulales</taxon>
        <taxon>Pirellulaceae</taxon>
        <taxon>Rubripirellula</taxon>
    </lineage>
</organism>
<reference evidence="9 10" key="1">
    <citation type="submission" date="2019-02" db="EMBL/GenBank/DDBJ databases">
        <title>Deep-cultivation of Planctomycetes and their phenomic and genomic characterization uncovers novel biology.</title>
        <authorList>
            <person name="Wiegand S."/>
            <person name="Jogler M."/>
            <person name="Boedeker C."/>
            <person name="Pinto D."/>
            <person name="Vollmers J."/>
            <person name="Rivas-Marin E."/>
            <person name="Kohn T."/>
            <person name="Peeters S.H."/>
            <person name="Heuer A."/>
            <person name="Rast P."/>
            <person name="Oberbeckmann S."/>
            <person name="Bunk B."/>
            <person name="Jeske O."/>
            <person name="Meyerdierks A."/>
            <person name="Storesund J.E."/>
            <person name="Kallscheuer N."/>
            <person name="Luecker S."/>
            <person name="Lage O.M."/>
            <person name="Pohl T."/>
            <person name="Merkel B.J."/>
            <person name="Hornburger P."/>
            <person name="Mueller R.-W."/>
            <person name="Bruemmer F."/>
            <person name="Labrenz M."/>
            <person name="Spormann A.M."/>
            <person name="Op Den Camp H."/>
            <person name="Overmann J."/>
            <person name="Amann R."/>
            <person name="Jetten M.S.M."/>
            <person name="Mascher T."/>
            <person name="Medema M.H."/>
            <person name="Devos D.P."/>
            <person name="Kaster A.-K."/>
            <person name="Ovreas L."/>
            <person name="Rohde M."/>
            <person name="Galperin M.Y."/>
            <person name="Jogler C."/>
        </authorList>
    </citation>
    <scope>NUCLEOTIDE SEQUENCE [LARGE SCALE GENOMIC DNA]</scope>
    <source>
        <strain evidence="9 10">Poly51</strain>
    </source>
</reference>
<keyword evidence="7 8" id="KW-0472">Membrane</keyword>
<keyword evidence="5" id="KW-0378">Hydrolase</keyword>
<feature type="transmembrane region" description="Helical" evidence="8">
    <location>
        <begin position="137"/>
        <end position="163"/>
    </location>
</feature>
<dbReference type="NCBIfam" id="TIGR02602">
    <property type="entry name" value="8TM_EpsH"/>
    <property type="match status" value="1"/>
</dbReference>
<dbReference type="GO" id="GO:0008233">
    <property type="term" value="F:peptidase activity"/>
    <property type="evidence" value="ECO:0007669"/>
    <property type="project" value="UniProtKB-KW"/>
</dbReference>
<dbReference type="InterPro" id="IPR026392">
    <property type="entry name" value="Exo/Archaeosortase_dom"/>
</dbReference>
<evidence type="ECO:0000256" key="5">
    <source>
        <dbReference type="ARBA" id="ARBA00022801"/>
    </source>
</evidence>
<gene>
    <name evidence="9" type="ORF">Poly51_31950</name>
</gene>
<dbReference type="GO" id="GO:0005886">
    <property type="term" value="C:plasma membrane"/>
    <property type="evidence" value="ECO:0007669"/>
    <property type="project" value="UniProtKB-SubCell"/>
</dbReference>
<dbReference type="AlphaFoldDB" id="A0A5C6F352"/>
<dbReference type="InterPro" id="IPR019127">
    <property type="entry name" value="Exosortase"/>
</dbReference>
<evidence type="ECO:0000256" key="4">
    <source>
        <dbReference type="ARBA" id="ARBA00022692"/>
    </source>
</evidence>
<dbReference type="EMBL" id="SJPW01000004">
    <property type="protein sequence ID" value="TWU54476.1"/>
    <property type="molecule type" value="Genomic_DNA"/>
</dbReference>
<evidence type="ECO:0000256" key="8">
    <source>
        <dbReference type="SAM" id="Phobius"/>
    </source>
</evidence>
<feature type="transmembrane region" description="Helical" evidence="8">
    <location>
        <begin position="75"/>
        <end position="91"/>
    </location>
</feature>
<keyword evidence="6 8" id="KW-1133">Transmembrane helix</keyword>
<keyword evidence="3" id="KW-0645">Protease</keyword>
<evidence type="ECO:0000313" key="9">
    <source>
        <dbReference type="EMBL" id="TWU54476.1"/>
    </source>
</evidence>
<feature type="transmembrane region" description="Helical" evidence="8">
    <location>
        <begin position="246"/>
        <end position="274"/>
    </location>
</feature>
<evidence type="ECO:0000313" key="10">
    <source>
        <dbReference type="Proteomes" id="UP000318288"/>
    </source>
</evidence>
<evidence type="ECO:0000256" key="1">
    <source>
        <dbReference type="ARBA" id="ARBA00004651"/>
    </source>
</evidence>
<accession>A0A5C6F352</accession>
<dbReference type="Pfam" id="PF09721">
    <property type="entry name" value="Exosortase_EpsH"/>
    <property type="match status" value="1"/>
</dbReference>
<dbReference type="InterPro" id="IPR013426">
    <property type="entry name" value="EpsH-like"/>
</dbReference>
<evidence type="ECO:0000256" key="3">
    <source>
        <dbReference type="ARBA" id="ARBA00022670"/>
    </source>
</evidence>
<evidence type="ECO:0000256" key="6">
    <source>
        <dbReference type="ARBA" id="ARBA00022989"/>
    </source>
</evidence>
<name>A0A5C6F352_9BACT</name>
<proteinExistence type="predicted"/>